<dbReference type="PANTHER" id="PTHR46268:SF6">
    <property type="entry name" value="UNIVERSAL STRESS PROTEIN UP12"/>
    <property type="match status" value="1"/>
</dbReference>
<name>A0A5K7ZM38_9BACT</name>
<evidence type="ECO:0000313" key="3">
    <source>
        <dbReference type="EMBL" id="BBO82051.1"/>
    </source>
</evidence>
<proteinExistence type="inferred from homology"/>
<dbReference type="Proteomes" id="UP000425960">
    <property type="component" value="Chromosome"/>
</dbReference>
<dbReference type="AlphaFoldDB" id="A0A5K7ZM38"/>
<dbReference type="EMBL" id="AP021876">
    <property type="protein sequence ID" value="BBO82051.1"/>
    <property type="molecule type" value="Genomic_DNA"/>
</dbReference>
<evidence type="ECO:0000256" key="1">
    <source>
        <dbReference type="ARBA" id="ARBA00008791"/>
    </source>
</evidence>
<dbReference type="PANTHER" id="PTHR46268">
    <property type="entry name" value="STRESS RESPONSE PROTEIN NHAX"/>
    <property type="match status" value="1"/>
</dbReference>
<gene>
    <name evidence="3" type="ORF">DSCO28_26170</name>
</gene>
<organism evidence="3 4">
    <name type="scientific">Desulfosarcina ovata subsp. sediminis</name>
    <dbReference type="NCBI Taxonomy" id="885957"/>
    <lineage>
        <taxon>Bacteria</taxon>
        <taxon>Pseudomonadati</taxon>
        <taxon>Thermodesulfobacteriota</taxon>
        <taxon>Desulfobacteria</taxon>
        <taxon>Desulfobacterales</taxon>
        <taxon>Desulfosarcinaceae</taxon>
        <taxon>Desulfosarcina</taxon>
    </lineage>
</organism>
<dbReference type="CDD" id="cd00293">
    <property type="entry name" value="USP-like"/>
    <property type="match status" value="1"/>
</dbReference>
<evidence type="ECO:0000313" key="4">
    <source>
        <dbReference type="Proteomes" id="UP000425960"/>
    </source>
</evidence>
<dbReference type="InterPro" id="IPR014729">
    <property type="entry name" value="Rossmann-like_a/b/a_fold"/>
</dbReference>
<dbReference type="SUPFAM" id="SSF52402">
    <property type="entry name" value="Adenine nucleotide alpha hydrolases-like"/>
    <property type="match status" value="1"/>
</dbReference>
<accession>A0A5K7ZM38</accession>
<dbReference type="InterPro" id="IPR006016">
    <property type="entry name" value="UspA"/>
</dbReference>
<sequence length="171" mass="18792">MFKGINTILFTTNLTRNCIPAFDVAVFLGLKFQAKIVLLHVMEKAPDYVDGGLRELLGEGNYKEMMQSYENDVRQELIGKRSTSKLIQKALERFCLEAGIDESCGYQAKEVVVGDGDVVDTILKTAKAHDCDMIIMGGHEAAFLKESVDSTIKPVLGKAKIPVVVVPADLK</sequence>
<protein>
    <recommendedName>
        <fullName evidence="2">UspA domain-containing protein</fullName>
    </recommendedName>
</protein>
<dbReference type="RefSeq" id="WP_155322601.1">
    <property type="nucleotide sequence ID" value="NZ_AP021876.1"/>
</dbReference>
<evidence type="ECO:0000259" key="2">
    <source>
        <dbReference type="Pfam" id="PF00582"/>
    </source>
</evidence>
<reference evidence="3 4" key="1">
    <citation type="submission" date="2019-11" db="EMBL/GenBank/DDBJ databases">
        <title>Comparative genomics of hydrocarbon-degrading Desulfosarcina strains.</title>
        <authorList>
            <person name="Watanabe M."/>
            <person name="Kojima H."/>
            <person name="Fukui M."/>
        </authorList>
    </citation>
    <scope>NUCLEOTIDE SEQUENCE [LARGE SCALE GENOMIC DNA]</scope>
    <source>
        <strain evidence="3 4">28bB2T</strain>
    </source>
</reference>
<dbReference type="Gene3D" id="3.40.50.620">
    <property type="entry name" value="HUPs"/>
    <property type="match status" value="1"/>
</dbReference>
<feature type="domain" description="UspA" evidence="2">
    <location>
        <begin position="6"/>
        <end position="167"/>
    </location>
</feature>
<dbReference type="KEGG" id="dov:DSCO28_26170"/>
<comment type="similarity">
    <text evidence="1">Belongs to the universal stress protein A family.</text>
</comment>
<dbReference type="Pfam" id="PF00582">
    <property type="entry name" value="Usp"/>
    <property type="match status" value="1"/>
</dbReference>